<evidence type="ECO:0000313" key="10">
    <source>
        <dbReference type="EMBL" id="MFC5069733.1"/>
    </source>
</evidence>
<keyword evidence="10" id="KW-0966">Cell projection</keyword>
<dbReference type="InterPro" id="IPR037058">
    <property type="entry name" value="Falgellar_hook_FlgE_sf"/>
</dbReference>
<name>A0ABV9Z753_9HYPH</name>
<sequence length="425" mass="43813">MSLYGVLRTGVSGMNAQGNKLATTADNIANTNTPGYKRASTEFSTLVIGNSKVGNYMPSGVSTQTRYAISESGQIMPTSNGYDLAIGGSGFFIVQNAAGTPYLTRAGSFRPQPDGSLLNAGGYQLMGYDLANGPPTPVANSLAGLVPVNIYAAGMTATPTTEGALGAANLNSNAAIVDPATADTAGENTAASQYTNKTSLSVYDNLGNEVLLDVYFTKTAANTWEVSVYDRATATAGGFPYGAAGSAALYEGAITFSGTDGQFTGILPVPVSLTVPNGQVMTMDFTEMTQLASADFVPDPDVNGNKPQSVEAIEISNDGVVFAVFEDGTRLATYQLAMADVPSPDNLTPVAGNAYAISLESGDPSIGFPNSAGFGVIKSGALEQSNVDMAAELTAMIEAQRGYTANSKVFQTGSDLLDVLVNLKR</sequence>
<dbReference type="InterPro" id="IPR011491">
    <property type="entry name" value="FlgE_D2"/>
</dbReference>
<dbReference type="PROSITE" id="PS00588">
    <property type="entry name" value="FLAGELLA_BB_ROD"/>
    <property type="match status" value="1"/>
</dbReference>
<dbReference type="SUPFAM" id="SSF117143">
    <property type="entry name" value="Flagellar hook protein flgE"/>
    <property type="match status" value="1"/>
</dbReference>
<comment type="caution">
    <text evidence="10">The sequence shown here is derived from an EMBL/GenBank/DDBJ whole genome shotgun (WGS) entry which is preliminary data.</text>
</comment>
<gene>
    <name evidence="10" type="ORF">ACFPFW_17095</name>
</gene>
<evidence type="ECO:0000256" key="3">
    <source>
        <dbReference type="ARBA" id="ARBA00019015"/>
    </source>
</evidence>
<dbReference type="InterPro" id="IPR001444">
    <property type="entry name" value="Flag_bb_rod_N"/>
</dbReference>
<dbReference type="PANTHER" id="PTHR30435:SF1">
    <property type="entry name" value="FLAGELLAR HOOK PROTEIN FLGE"/>
    <property type="match status" value="1"/>
</dbReference>
<comment type="function">
    <text evidence="5">A flexible structure which links the flagellar filament to the drive apparatus in the basal body.</text>
</comment>
<evidence type="ECO:0000256" key="5">
    <source>
        <dbReference type="RuleBase" id="RU362116"/>
    </source>
</evidence>
<dbReference type="EMBL" id="JBHSJF010000008">
    <property type="protein sequence ID" value="MFC5069733.1"/>
    <property type="molecule type" value="Genomic_DNA"/>
</dbReference>
<dbReference type="InterPro" id="IPR037925">
    <property type="entry name" value="FlgE/F/G-like"/>
</dbReference>
<evidence type="ECO:0000256" key="4">
    <source>
        <dbReference type="ARBA" id="ARBA00023143"/>
    </source>
</evidence>
<proteinExistence type="inferred from homology"/>
<feature type="domain" description="Flagellar hook protein FlgE D2" evidence="8">
    <location>
        <begin position="169"/>
        <end position="304"/>
    </location>
</feature>
<dbReference type="InterPro" id="IPR010930">
    <property type="entry name" value="Flg_bb/hook_C_dom"/>
</dbReference>
<dbReference type="PANTHER" id="PTHR30435">
    <property type="entry name" value="FLAGELLAR PROTEIN"/>
    <property type="match status" value="1"/>
</dbReference>
<reference evidence="11" key="1">
    <citation type="journal article" date="2019" name="Int. J. Syst. Evol. Microbiol.">
        <title>The Global Catalogue of Microorganisms (GCM) 10K type strain sequencing project: providing services to taxonomists for standard genome sequencing and annotation.</title>
        <authorList>
            <consortium name="The Broad Institute Genomics Platform"/>
            <consortium name="The Broad Institute Genome Sequencing Center for Infectious Disease"/>
            <person name="Wu L."/>
            <person name="Ma J."/>
        </authorList>
    </citation>
    <scope>NUCLEOTIDE SEQUENCE [LARGE SCALE GENOMIC DNA]</scope>
    <source>
        <strain evidence="11">CGMCC 1.16444</strain>
    </source>
</reference>
<evidence type="ECO:0000259" key="6">
    <source>
        <dbReference type="Pfam" id="PF00460"/>
    </source>
</evidence>
<dbReference type="InterPro" id="IPR020013">
    <property type="entry name" value="Flagellar_FlgE/F/G"/>
</dbReference>
<evidence type="ECO:0000259" key="8">
    <source>
        <dbReference type="Pfam" id="PF07559"/>
    </source>
</evidence>
<dbReference type="Gene3D" id="2.60.98.20">
    <property type="entry name" value="Flagellar hook protein FlgE"/>
    <property type="match status" value="1"/>
</dbReference>
<dbReference type="Pfam" id="PF22692">
    <property type="entry name" value="LlgE_F_G_D1"/>
    <property type="match status" value="1"/>
</dbReference>
<protein>
    <recommendedName>
        <fullName evidence="3 5">Flagellar hook protein FlgE</fullName>
    </recommendedName>
</protein>
<evidence type="ECO:0000259" key="7">
    <source>
        <dbReference type="Pfam" id="PF06429"/>
    </source>
</evidence>
<feature type="domain" description="Flagellar basal-body/hook protein C-terminal" evidence="7">
    <location>
        <begin position="379"/>
        <end position="423"/>
    </location>
</feature>
<accession>A0ABV9Z753</accession>
<evidence type="ECO:0000256" key="2">
    <source>
        <dbReference type="ARBA" id="ARBA00009677"/>
    </source>
</evidence>
<dbReference type="Proteomes" id="UP001595796">
    <property type="component" value="Unassembled WGS sequence"/>
</dbReference>
<feature type="domain" description="Flagellar hook protein FlgE/F/G-like D1" evidence="9">
    <location>
        <begin position="85"/>
        <end position="127"/>
    </location>
</feature>
<dbReference type="InterPro" id="IPR019776">
    <property type="entry name" value="Flagellar_basal_body_rod_CS"/>
</dbReference>
<dbReference type="InterPro" id="IPR053967">
    <property type="entry name" value="LlgE_F_G-like_D1"/>
</dbReference>
<evidence type="ECO:0000313" key="11">
    <source>
        <dbReference type="Proteomes" id="UP001595796"/>
    </source>
</evidence>
<dbReference type="Pfam" id="PF06429">
    <property type="entry name" value="Flg_bbr_C"/>
    <property type="match status" value="1"/>
</dbReference>
<keyword evidence="10" id="KW-0282">Flagellum</keyword>
<comment type="similarity">
    <text evidence="2 5">Belongs to the flagella basal body rod proteins family.</text>
</comment>
<comment type="subcellular location">
    <subcellularLocation>
        <location evidence="1 5">Bacterial flagellum basal body</location>
    </subcellularLocation>
</comment>
<organism evidence="10 11">
    <name type="scientific">Flaviflagellibacter deserti</name>
    <dbReference type="NCBI Taxonomy" id="2267266"/>
    <lineage>
        <taxon>Bacteria</taxon>
        <taxon>Pseudomonadati</taxon>
        <taxon>Pseudomonadota</taxon>
        <taxon>Alphaproteobacteria</taxon>
        <taxon>Hyphomicrobiales</taxon>
        <taxon>Flaviflagellibacter</taxon>
    </lineage>
</organism>
<dbReference type="NCBIfam" id="TIGR03506">
    <property type="entry name" value="FlgEFG_subfam"/>
    <property type="match status" value="1"/>
</dbReference>
<keyword evidence="4 5" id="KW-0975">Bacterial flagellum</keyword>
<dbReference type="RefSeq" id="WP_114956252.1">
    <property type="nucleotide sequence ID" value="NZ_JBHSJF010000008.1"/>
</dbReference>
<dbReference type="Pfam" id="PF00460">
    <property type="entry name" value="Flg_bb_rod"/>
    <property type="match status" value="1"/>
</dbReference>
<evidence type="ECO:0000256" key="1">
    <source>
        <dbReference type="ARBA" id="ARBA00004117"/>
    </source>
</evidence>
<feature type="domain" description="Flagellar basal body rod protein N-terminal" evidence="6">
    <location>
        <begin position="7"/>
        <end position="37"/>
    </location>
</feature>
<evidence type="ECO:0000259" key="9">
    <source>
        <dbReference type="Pfam" id="PF22692"/>
    </source>
</evidence>
<dbReference type="Pfam" id="PF07559">
    <property type="entry name" value="FlgE_D2"/>
    <property type="match status" value="1"/>
</dbReference>
<keyword evidence="10" id="KW-0969">Cilium</keyword>
<keyword evidence="11" id="KW-1185">Reference proteome</keyword>